<comment type="caution">
    <text evidence="1">The sequence shown here is derived from an EMBL/GenBank/DDBJ whole genome shotgun (WGS) entry which is preliminary data.</text>
</comment>
<evidence type="ECO:0000313" key="3">
    <source>
        <dbReference type="Proteomes" id="UP000663829"/>
    </source>
</evidence>
<organism evidence="1 3">
    <name type="scientific">Didymodactylos carnosus</name>
    <dbReference type="NCBI Taxonomy" id="1234261"/>
    <lineage>
        <taxon>Eukaryota</taxon>
        <taxon>Metazoa</taxon>
        <taxon>Spiralia</taxon>
        <taxon>Gnathifera</taxon>
        <taxon>Rotifera</taxon>
        <taxon>Eurotatoria</taxon>
        <taxon>Bdelloidea</taxon>
        <taxon>Philodinida</taxon>
        <taxon>Philodinidae</taxon>
        <taxon>Didymodactylos</taxon>
    </lineage>
</organism>
<sequence length="380" mass="42910">MTRKGFVNSSRVVTSRIYFPLYTPFYILKFPHSGGFSRKKRKNVGDFEFYYIGLVIKTIRSSTLTTIDELGAFHECLLPHVKKCFSKALFNKTKATSGEQHSESSGYSSMDLNTSIFDLDELSTNLSQKSSIRVITVKRSNRMSNDVNERRENALVNLPNMPTKVVEPLKIKRSPTSPVTVIKIPQKVSNVCLINSDEKDKQNGTSIASQSTMAIDLSESNFKPQMSAVSVVRLKRIPSSPQSIESNHCRSSIHKAIKVEPLPDKLACLKTTEEQFNVIKLPRSTTSVKAERIVPKSSEPERTKSLETINQRQSANNREYNGILKQRFHHMSLVNVTKVKRIQSTSPNELNIDSIPNDESKTKLRYNAFSGRRKSFTTSV</sequence>
<evidence type="ECO:0000313" key="2">
    <source>
        <dbReference type="EMBL" id="CAF4485168.1"/>
    </source>
</evidence>
<name>A0A816B3K8_9BILA</name>
<dbReference type="Proteomes" id="UP000663829">
    <property type="component" value="Unassembled WGS sequence"/>
</dbReference>
<accession>A0A816B3K8</accession>
<proteinExistence type="predicted"/>
<reference evidence="1" key="1">
    <citation type="submission" date="2021-02" db="EMBL/GenBank/DDBJ databases">
        <authorList>
            <person name="Nowell W R."/>
        </authorList>
    </citation>
    <scope>NUCLEOTIDE SEQUENCE</scope>
</reference>
<protein>
    <submittedName>
        <fullName evidence="1">Uncharacterized protein</fullName>
    </submittedName>
</protein>
<feature type="non-terminal residue" evidence="1">
    <location>
        <position position="1"/>
    </location>
</feature>
<keyword evidence="3" id="KW-1185">Reference proteome</keyword>
<evidence type="ECO:0000313" key="1">
    <source>
        <dbReference type="EMBL" id="CAF1605502.1"/>
    </source>
</evidence>
<dbReference type="AlphaFoldDB" id="A0A816B3K8"/>
<dbReference type="Proteomes" id="UP000681722">
    <property type="component" value="Unassembled WGS sequence"/>
</dbReference>
<gene>
    <name evidence="1" type="ORF">GPM918_LOCUS42724</name>
    <name evidence="2" type="ORF">SRO942_LOCUS44035</name>
</gene>
<dbReference type="EMBL" id="CAJNOQ010036763">
    <property type="protein sequence ID" value="CAF1605502.1"/>
    <property type="molecule type" value="Genomic_DNA"/>
</dbReference>
<dbReference type="EMBL" id="CAJOBC010103326">
    <property type="protein sequence ID" value="CAF4485168.1"/>
    <property type="molecule type" value="Genomic_DNA"/>
</dbReference>